<dbReference type="Pfam" id="PF00431">
    <property type="entry name" value="CUB"/>
    <property type="match status" value="1"/>
</dbReference>
<evidence type="ECO:0000256" key="2">
    <source>
        <dbReference type="ARBA" id="ARBA00023157"/>
    </source>
</evidence>
<evidence type="ECO:0000259" key="4">
    <source>
        <dbReference type="PROSITE" id="PS01180"/>
    </source>
</evidence>
<evidence type="ECO:0000256" key="3">
    <source>
        <dbReference type="PROSITE-ProRule" id="PRU00059"/>
    </source>
</evidence>
<evidence type="ECO:0000256" key="1">
    <source>
        <dbReference type="ARBA" id="ARBA00022737"/>
    </source>
</evidence>
<organism evidence="5 6">
    <name type="scientific">Dimorphilus gyrociliatus</name>
    <dbReference type="NCBI Taxonomy" id="2664684"/>
    <lineage>
        <taxon>Eukaryota</taxon>
        <taxon>Metazoa</taxon>
        <taxon>Spiralia</taxon>
        <taxon>Lophotrochozoa</taxon>
        <taxon>Annelida</taxon>
        <taxon>Polychaeta</taxon>
        <taxon>Polychaeta incertae sedis</taxon>
        <taxon>Dinophilidae</taxon>
        <taxon>Dimorphilus</taxon>
    </lineage>
</organism>
<keyword evidence="6" id="KW-1185">Reference proteome</keyword>
<dbReference type="Gene3D" id="2.60.120.290">
    <property type="entry name" value="Spermadhesin, CUB domain"/>
    <property type="match status" value="1"/>
</dbReference>
<reference evidence="5 6" key="1">
    <citation type="submission" date="2020-08" db="EMBL/GenBank/DDBJ databases">
        <authorList>
            <person name="Hejnol A."/>
        </authorList>
    </citation>
    <scope>NUCLEOTIDE SEQUENCE [LARGE SCALE GENOMIC DNA]</scope>
</reference>
<dbReference type="PANTHER" id="PTHR24251">
    <property type="entry name" value="OVOCHYMASE-RELATED"/>
    <property type="match status" value="1"/>
</dbReference>
<dbReference type="InterPro" id="IPR035914">
    <property type="entry name" value="Sperma_CUB_dom_sf"/>
</dbReference>
<dbReference type="InterPro" id="IPR000859">
    <property type="entry name" value="CUB_dom"/>
</dbReference>
<keyword evidence="1" id="KW-0677">Repeat</keyword>
<dbReference type="OrthoDB" id="6051894at2759"/>
<comment type="caution">
    <text evidence="5">The sequence shown here is derived from an EMBL/GenBank/DDBJ whole genome shotgun (WGS) entry which is preliminary data.</text>
</comment>
<gene>
    <name evidence="5" type="ORF">DGYR_LOCUS13897</name>
</gene>
<dbReference type="SMART" id="SM00042">
    <property type="entry name" value="CUB"/>
    <property type="match status" value="1"/>
</dbReference>
<feature type="domain" description="CUB" evidence="4">
    <location>
        <begin position="1"/>
        <end position="102"/>
    </location>
</feature>
<dbReference type="CDD" id="cd00041">
    <property type="entry name" value="CUB"/>
    <property type="match status" value="1"/>
</dbReference>
<accession>A0A7I8WEP9</accession>
<dbReference type="SUPFAM" id="SSF49854">
    <property type="entry name" value="Spermadhesin, CUB domain"/>
    <property type="match status" value="1"/>
</dbReference>
<evidence type="ECO:0000313" key="5">
    <source>
        <dbReference type="EMBL" id="CAD5126663.1"/>
    </source>
</evidence>
<dbReference type="EMBL" id="CAJFCJ010000070">
    <property type="protein sequence ID" value="CAD5126663.1"/>
    <property type="molecule type" value="Genomic_DNA"/>
</dbReference>
<comment type="caution">
    <text evidence="3">Lacks conserved residue(s) required for the propagation of feature annotation.</text>
</comment>
<keyword evidence="2" id="KW-1015">Disulfide bond</keyword>
<dbReference type="PROSITE" id="PS01180">
    <property type="entry name" value="CUB"/>
    <property type="match status" value="1"/>
</dbReference>
<dbReference type="Proteomes" id="UP000549394">
    <property type="component" value="Unassembled WGS sequence"/>
</dbReference>
<dbReference type="AlphaFoldDB" id="A0A7I8WEP9"/>
<sequence length="121" mass="13723">MYFSKFVYQPNTHECRTFLVSSYDARIKIEVDKTDIEYSFECQDDYVALYDGNGNKQKLVKKWCGKTENFTLMACGPTFIFVFHSDNDFQTGKGVYMHISAHGQIDPDNPPSTGVTIGVAV</sequence>
<evidence type="ECO:0000313" key="6">
    <source>
        <dbReference type="Proteomes" id="UP000549394"/>
    </source>
</evidence>
<protein>
    <recommendedName>
        <fullName evidence="4">CUB domain-containing protein</fullName>
    </recommendedName>
</protein>
<proteinExistence type="predicted"/>
<name>A0A7I8WEP9_9ANNE</name>